<comment type="caution">
    <text evidence="10">The sequence shown here is derived from an EMBL/GenBank/DDBJ whole genome shotgun (WGS) entry which is preliminary data.</text>
</comment>
<dbReference type="PROSITE" id="PS51257">
    <property type="entry name" value="PROKAR_LIPOPROTEIN"/>
    <property type="match status" value="1"/>
</dbReference>
<keyword evidence="5" id="KW-0472">Membrane</keyword>
<dbReference type="PANTHER" id="PTHR35789:SF1">
    <property type="entry name" value="SPORE GERMINATION PROTEIN B3"/>
    <property type="match status" value="1"/>
</dbReference>
<dbReference type="Pfam" id="PF25198">
    <property type="entry name" value="Spore_GerAC_N"/>
    <property type="match status" value="1"/>
</dbReference>
<feature type="domain" description="Spore germination protein N-terminal" evidence="9">
    <location>
        <begin position="25"/>
        <end position="196"/>
    </location>
</feature>
<dbReference type="RefSeq" id="WP_175372503.1">
    <property type="nucleotide sequence ID" value="NZ_JABWCS010000212.1"/>
</dbReference>
<evidence type="ECO:0000313" key="10">
    <source>
        <dbReference type="EMBL" id="NUU62003.1"/>
    </source>
</evidence>
<evidence type="ECO:0000256" key="7">
    <source>
        <dbReference type="ARBA" id="ARBA00023288"/>
    </source>
</evidence>
<keyword evidence="7" id="KW-0449">Lipoprotein</keyword>
<dbReference type="NCBIfam" id="TIGR02887">
    <property type="entry name" value="spore_ger_x_C"/>
    <property type="match status" value="1"/>
</dbReference>
<comment type="subcellular location">
    <subcellularLocation>
        <location evidence="1">Membrane</location>
        <topology evidence="1">Lipid-anchor</topology>
    </subcellularLocation>
</comment>
<dbReference type="InterPro" id="IPR038501">
    <property type="entry name" value="Spore_GerAC_C_sf"/>
</dbReference>
<dbReference type="AlphaFoldDB" id="A0A850EKX7"/>
<keyword evidence="4" id="KW-0732">Signal</keyword>
<dbReference type="Proteomes" id="UP000564806">
    <property type="component" value="Unassembled WGS sequence"/>
</dbReference>
<proteinExistence type="inferred from homology"/>
<evidence type="ECO:0000256" key="2">
    <source>
        <dbReference type="ARBA" id="ARBA00007886"/>
    </source>
</evidence>
<dbReference type="GO" id="GO:0009847">
    <property type="term" value="P:spore germination"/>
    <property type="evidence" value="ECO:0007669"/>
    <property type="project" value="InterPro"/>
</dbReference>
<dbReference type="InterPro" id="IPR008844">
    <property type="entry name" value="Spore_GerAC-like"/>
</dbReference>
<accession>A0A850EKX7</accession>
<evidence type="ECO:0000256" key="1">
    <source>
        <dbReference type="ARBA" id="ARBA00004635"/>
    </source>
</evidence>
<evidence type="ECO:0000256" key="4">
    <source>
        <dbReference type="ARBA" id="ARBA00022729"/>
    </source>
</evidence>
<feature type="domain" description="Spore germination GerAC-like C-terminal" evidence="8">
    <location>
        <begin position="224"/>
        <end position="391"/>
    </location>
</feature>
<organism evidence="10 11">
    <name type="scientific">Paenibacillus agri</name>
    <dbReference type="NCBI Taxonomy" id="2744309"/>
    <lineage>
        <taxon>Bacteria</taxon>
        <taxon>Bacillati</taxon>
        <taxon>Bacillota</taxon>
        <taxon>Bacilli</taxon>
        <taxon>Bacillales</taxon>
        <taxon>Paenibacillaceae</taxon>
        <taxon>Paenibacillus</taxon>
    </lineage>
</organism>
<gene>
    <name evidence="10" type="ORF">HPT30_16785</name>
</gene>
<dbReference type="InterPro" id="IPR057336">
    <property type="entry name" value="GerAC_N"/>
</dbReference>
<evidence type="ECO:0000256" key="5">
    <source>
        <dbReference type="ARBA" id="ARBA00023136"/>
    </source>
</evidence>
<keyword evidence="6" id="KW-0564">Palmitate</keyword>
<reference evidence="10" key="1">
    <citation type="submission" date="2020-06" db="EMBL/GenBank/DDBJ databases">
        <title>Paenibacillus sp. nov., isolated from soil.</title>
        <authorList>
            <person name="Seo Y.L."/>
        </authorList>
    </citation>
    <scope>NUCLEOTIDE SEQUENCE [LARGE SCALE GENOMIC DNA]</scope>
    <source>
        <strain evidence="10">JW14</strain>
    </source>
</reference>
<dbReference type="PANTHER" id="PTHR35789">
    <property type="entry name" value="SPORE GERMINATION PROTEIN B3"/>
    <property type="match status" value="1"/>
</dbReference>
<keyword evidence="11" id="KW-1185">Reference proteome</keyword>
<evidence type="ECO:0000256" key="3">
    <source>
        <dbReference type="ARBA" id="ARBA00022544"/>
    </source>
</evidence>
<evidence type="ECO:0000259" key="9">
    <source>
        <dbReference type="Pfam" id="PF25198"/>
    </source>
</evidence>
<comment type="similarity">
    <text evidence="2">Belongs to the GerABKC lipoprotein family.</text>
</comment>
<dbReference type="Gene3D" id="3.30.300.210">
    <property type="entry name" value="Nutrient germinant receptor protein C, domain 3"/>
    <property type="match status" value="1"/>
</dbReference>
<dbReference type="Pfam" id="PF05504">
    <property type="entry name" value="Spore_GerAC"/>
    <property type="match status" value="1"/>
</dbReference>
<dbReference type="InterPro" id="IPR046953">
    <property type="entry name" value="Spore_GerAC-like_C"/>
</dbReference>
<dbReference type="GO" id="GO:0016020">
    <property type="term" value="C:membrane"/>
    <property type="evidence" value="ECO:0007669"/>
    <property type="project" value="UniProtKB-SubCell"/>
</dbReference>
<protein>
    <submittedName>
        <fullName evidence="10">Ger(X)C family spore germination protein</fullName>
    </submittedName>
</protein>
<name>A0A850EKX7_9BACL</name>
<evidence type="ECO:0000256" key="6">
    <source>
        <dbReference type="ARBA" id="ARBA00023139"/>
    </source>
</evidence>
<dbReference type="EMBL" id="JABWCS010000212">
    <property type="protein sequence ID" value="NUU62003.1"/>
    <property type="molecule type" value="Genomic_DNA"/>
</dbReference>
<sequence length="400" mass="44728">MQVKPVILSMMFFLILPLLTGCWSKVEVNDVAIVTAVGLDKTDKGKIQLSLELAVPRLLGVTNQSGGEKLEAKAGWILSAEGETILEAYRYIQQKVQRKIVFYHSKVIVIGEKLARSGVLPVLDFFERYKQSQIKSHILFAKGKAVDILEYNPVFEKLSSEIMREEAKSKKNVSVRLLQFMDMLVSPGNTPMAARVQLIPAQTDKNSGESDPGISKISSLSVRGAAVFHKDQLIGWLNETETRGAMWLKNRMKDAVTTAEVPVEKGGGRISAQVHTASTKYHTLAGTKGITITVDPYAEVSIFENTSKLDMSSPKDLEYVRTLVTEDVKARIELVCREAQLGYKKDILGFGHIIYRQHPKQWNKSYAKEWEKLFPEVPINITPHITITQVGLTNKSIELE</sequence>
<keyword evidence="3" id="KW-0309">Germination</keyword>
<evidence type="ECO:0000259" key="8">
    <source>
        <dbReference type="Pfam" id="PF05504"/>
    </source>
</evidence>
<evidence type="ECO:0000313" key="11">
    <source>
        <dbReference type="Proteomes" id="UP000564806"/>
    </source>
</evidence>